<dbReference type="AlphaFoldDB" id="A0A8J4RDD3"/>
<accession>A0A8J4RDD3</accession>
<name>A0A8J4RDD3_9ROSI</name>
<evidence type="ECO:0000313" key="5">
    <source>
        <dbReference type="Proteomes" id="UP000737018"/>
    </source>
</evidence>
<dbReference type="InterPro" id="IPR025312">
    <property type="entry name" value="DUF4216"/>
</dbReference>
<dbReference type="Pfam" id="PF13952">
    <property type="entry name" value="DUF4216"/>
    <property type="match status" value="1"/>
</dbReference>
<evidence type="ECO:0000256" key="1">
    <source>
        <dbReference type="SAM" id="Phobius"/>
    </source>
</evidence>
<dbReference type="InterPro" id="IPR025452">
    <property type="entry name" value="DUF4218"/>
</dbReference>
<gene>
    <name evidence="4" type="ORF">CMV_013261</name>
</gene>
<dbReference type="Pfam" id="PF13960">
    <property type="entry name" value="DUF4218"/>
    <property type="match status" value="1"/>
</dbReference>
<sequence>MEHNSPFPLNFFTFPSNPPNSLQLTTRNCAARHPKQAEEKSGERSLYQILNSSRHSLTQFFSIIPITFLLLLSFPVTLTHHHHLRLSLFSLQTAPALILFAEALLEKRGIRRDYSTWYLHGEGDSEEEGDSEVEGDDDDGMLYGDMFDMIKDAYPQVVRDKESSGNEPQEPNGDAKKFYRLLEAVKQPLWMYPVERYLHKLKNYVRNKAQAEGSIAEKYLADECLTFCSRYLHGIETKFNRVERNYDGGTSACANTSQLSIFSTPGRHLGKAIRCELNDDLHNAATFYVLQNCVDADRFVEEHKNILTNAGVLDIDRVHRQEFIAWFEKRITNLYNTRQVDGHMLSLARGPEKRAIFYRGYNVNGFRFHTNQCDESKRTQNNGVMVRGEDQSCNVPYYGQLTDIVELQYTEGNKVVLFKCDWYDVSREGIGYKRDRHGTTIVNTSRKLKTVEPFVLACQATQVYYVNGIKDPTWNVVIETKPRNLYEMPSDEEEPYQEEENLHYNANVLQEENEDGDIDWSRSGVENMIIE</sequence>
<dbReference type="OrthoDB" id="1878503at2759"/>
<evidence type="ECO:0000259" key="3">
    <source>
        <dbReference type="Pfam" id="PF13960"/>
    </source>
</evidence>
<organism evidence="4 5">
    <name type="scientific">Castanea mollissima</name>
    <name type="common">Chinese chestnut</name>
    <dbReference type="NCBI Taxonomy" id="60419"/>
    <lineage>
        <taxon>Eukaryota</taxon>
        <taxon>Viridiplantae</taxon>
        <taxon>Streptophyta</taxon>
        <taxon>Embryophyta</taxon>
        <taxon>Tracheophyta</taxon>
        <taxon>Spermatophyta</taxon>
        <taxon>Magnoliopsida</taxon>
        <taxon>eudicotyledons</taxon>
        <taxon>Gunneridae</taxon>
        <taxon>Pentapetalae</taxon>
        <taxon>rosids</taxon>
        <taxon>fabids</taxon>
        <taxon>Fagales</taxon>
        <taxon>Fagaceae</taxon>
        <taxon>Castanea</taxon>
    </lineage>
</organism>
<feature type="domain" description="DUF4216" evidence="2">
    <location>
        <begin position="405"/>
        <end position="477"/>
    </location>
</feature>
<proteinExistence type="predicted"/>
<keyword evidence="1" id="KW-1133">Transmembrane helix</keyword>
<feature type="domain" description="DUF4218" evidence="3">
    <location>
        <begin position="190"/>
        <end position="245"/>
    </location>
</feature>
<protein>
    <recommendedName>
        <fullName evidence="6">DUF4218 domain-containing protein</fullName>
    </recommendedName>
</protein>
<dbReference type="Proteomes" id="UP000737018">
    <property type="component" value="Unassembled WGS sequence"/>
</dbReference>
<dbReference type="PANTHER" id="PTHR48258">
    <property type="entry name" value="DUF4218 DOMAIN-CONTAINING PROTEIN-RELATED"/>
    <property type="match status" value="1"/>
</dbReference>
<dbReference type="PANTHER" id="PTHR48258:SF3">
    <property type="entry name" value="FK506-BINDING PROTEIN 4-LIKE ISOFORM X1"/>
    <property type="match status" value="1"/>
</dbReference>
<evidence type="ECO:0000259" key="2">
    <source>
        <dbReference type="Pfam" id="PF13952"/>
    </source>
</evidence>
<evidence type="ECO:0008006" key="6">
    <source>
        <dbReference type="Google" id="ProtNLM"/>
    </source>
</evidence>
<keyword evidence="1" id="KW-0472">Membrane</keyword>
<feature type="transmembrane region" description="Helical" evidence="1">
    <location>
        <begin position="60"/>
        <end position="78"/>
    </location>
</feature>
<keyword evidence="5" id="KW-1185">Reference proteome</keyword>
<evidence type="ECO:0000313" key="4">
    <source>
        <dbReference type="EMBL" id="KAF3962194.1"/>
    </source>
</evidence>
<dbReference type="EMBL" id="JRKL02001755">
    <property type="protein sequence ID" value="KAF3962194.1"/>
    <property type="molecule type" value="Genomic_DNA"/>
</dbReference>
<reference evidence="4" key="1">
    <citation type="submission" date="2020-03" db="EMBL/GenBank/DDBJ databases">
        <title>Castanea mollissima Vanexum genome sequencing.</title>
        <authorList>
            <person name="Staton M."/>
        </authorList>
    </citation>
    <scope>NUCLEOTIDE SEQUENCE</scope>
    <source>
        <tissue evidence="4">Leaf</tissue>
    </source>
</reference>
<feature type="transmembrane region" description="Helical" evidence="1">
    <location>
        <begin position="84"/>
        <end position="105"/>
    </location>
</feature>
<comment type="caution">
    <text evidence="4">The sequence shown here is derived from an EMBL/GenBank/DDBJ whole genome shotgun (WGS) entry which is preliminary data.</text>
</comment>
<keyword evidence="1" id="KW-0812">Transmembrane</keyword>